<name>A0ABU1J2K8_9BACL</name>
<proteinExistence type="predicted"/>
<organism evidence="2 3">
    <name type="scientific">Paenibacillus hunanensis</name>
    <dbReference type="NCBI Taxonomy" id="539262"/>
    <lineage>
        <taxon>Bacteria</taxon>
        <taxon>Bacillati</taxon>
        <taxon>Bacillota</taxon>
        <taxon>Bacilli</taxon>
        <taxon>Bacillales</taxon>
        <taxon>Paenibacillaceae</taxon>
        <taxon>Paenibacillus</taxon>
    </lineage>
</organism>
<feature type="signal peptide" evidence="1">
    <location>
        <begin position="1"/>
        <end position="27"/>
    </location>
</feature>
<reference evidence="2 3" key="1">
    <citation type="submission" date="2023-07" db="EMBL/GenBank/DDBJ databases">
        <title>Genomic Encyclopedia of Type Strains, Phase IV (KMG-IV): sequencing the most valuable type-strain genomes for metagenomic binning, comparative biology and taxonomic classification.</title>
        <authorList>
            <person name="Goeker M."/>
        </authorList>
    </citation>
    <scope>NUCLEOTIDE SEQUENCE [LARGE SCALE GENOMIC DNA]</scope>
    <source>
        <strain evidence="2 3">DSM 22170</strain>
    </source>
</reference>
<accession>A0ABU1J2K8</accession>
<feature type="chain" id="PRO_5045174129" evidence="1">
    <location>
        <begin position="28"/>
        <end position="145"/>
    </location>
</feature>
<gene>
    <name evidence="2" type="ORF">JOC58_003660</name>
</gene>
<sequence>MKKNFKVGKALLAVTFAVGLTSSVSLADVASAANSSCATYSDGHHMYLKGVVTSVTDYKTGKKLNNNEQWAYYKCSGDGEEFIAEGSPEFKNVIGKYYTGAAIKSVAYLNTGGVSLLQIQVDSSKVKSTTSNSIPGYHFYQPNQG</sequence>
<dbReference type="EMBL" id="JAVDQH010000017">
    <property type="protein sequence ID" value="MDR6245747.1"/>
    <property type="molecule type" value="Genomic_DNA"/>
</dbReference>
<keyword evidence="3" id="KW-1185">Reference proteome</keyword>
<evidence type="ECO:0000313" key="3">
    <source>
        <dbReference type="Proteomes" id="UP001185028"/>
    </source>
</evidence>
<dbReference type="Proteomes" id="UP001185028">
    <property type="component" value="Unassembled WGS sequence"/>
</dbReference>
<evidence type="ECO:0000313" key="2">
    <source>
        <dbReference type="EMBL" id="MDR6245747.1"/>
    </source>
</evidence>
<keyword evidence="1" id="KW-0732">Signal</keyword>
<evidence type="ECO:0000256" key="1">
    <source>
        <dbReference type="SAM" id="SignalP"/>
    </source>
</evidence>
<dbReference type="RefSeq" id="WP_188776382.1">
    <property type="nucleotide sequence ID" value="NZ_BMMB01000006.1"/>
</dbReference>
<protein>
    <submittedName>
        <fullName evidence="2">Uncharacterized protein</fullName>
    </submittedName>
</protein>
<comment type="caution">
    <text evidence="2">The sequence shown here is derived from an EMBL/GenBank/DDBJ whole genome shotgun (WGS) entry which is preliminary data.</text>
</comment>